<dbReference type="PANTHER" id="PTHR21331:SF2">
    <property type="entry name" value="BRCA1-ASSOCIATED ATM ACTIVATOR 1"/>
    <property type="match status" value="1"/>
</dbReference>
<comment type="subcellular location">
    <subcellularLocation>
        <location evidence="1">Cytoplasm</location>
    </subcellularLocation>
</comment>
<dbReference type="GO" id="GO:0008283">
    <property type="term" value="P:cell population proliferation"/>
    <property type="evidence" value="ECO:0007669"/>
    <property type="project" value="InterPro"/>
</dbReference>
<keyword evidence="4" id="KW-1185">Reference proteome</keyword>
<name>V8NJ39_OPHHA</name>
<proteinExistence type="predicted"/>
<accession>V8NJ39</accession>
<comment type="caution">
    <text evidence="3">The sequence shown here is derived from an EMBL/GenBank/DDBJ whole genome shotgun (WGS) entry which is preliminary data.</text>
</comment>
<evidence type="ECO:0000256" key="1">
    <source>
        <dbReference type="ARBA" id="ARBA00004496"/>
    </source>
</evidence>
<dbReference type="GO" id="GO:0005634">
    <property type="term" value="C:nucleus"/>
    <property type="evidence" value="ECO:0007669"/>
    <property type="project" value="TreeGrafter"/>
</dbReference>
<keyword evidence="2" id="KW-0963">Cytoplasm</keyword>
<dbReference type="InterPro" id="IPR038904">
    <property type="entry name" value="BRAT1"/>
</dbReference>
<dbReference type="AlphaFoldDB" id="V8NJ39"/>
<dbReference type="EMBL" id="AZIM01003451">
    <property type="protein sequence ID" value="ETE62105.1"/>
    <property type="molecule type" value="Genomic_DNA"/>
</dbReference>
<sequence length="204" mass="21900">MDAKCAQLLPSVCAVLADPGHPVADDTCLEKLLDWFKALASAGPSLLVLRENPCLIELILAVLKQGEPDPVLLSFILRLTGIFAASESSFQHLQQQEVVFGAFGEAGPLGSPLWEDMTIRSGWVGGCLRQRIGAREFSVLTKTDCPWSPAFSSHECSLWKLVALALKNISLAQPAGPPSPELGCFAPADGRHLASHFTSRSLPK</sequence>
<dbReference type="GO" id="GO:0006974">
    <property type="term" value="P:DNA damage response"/>
    <property type="evidence" value="ECO:0007669"/>
    <property type="project" value="InterPro"/>
</dbReference>
<evidence type="ECO:0000313" key="4">
    <source>
        <dbReference type="Proteomes" id="UP000018936"/>
    </source>
</evidence>
<dbReference type="OrthoDB" id="10057956at2759"/>
<gene>
    <name evidence="3" type="primary">BRAT1</name>
    <name evidence="3" type="ORF">L345_12136</name>
</gene>
<reference evidence="3 4" key="1">
    <citation type="journal article" date="2013" name="Proc. Natl. Acad. Sci. U.S.A.">
        <title>The king cobra genome reveals dynamic gene evolution and adaptation in the snake venom system.</title>
        <authorList>
            <person name="Vonk F.J."/>
            <person name="Casewell N.R."/>
            <person name="Henkel C.V."/>
            <person name="Heimberg A.M."/>
            <person name="Jansen H.J."/>
            <person name="McCleary R.J."/>
            <person name="Kerkkamp H.M."/>
            <person name="Vos R.A."/>
            <person name="Guerreiro I."/>
            <person name="Calvete J.J."/>
            <person name="Wuster W."/>
            <person name="Woods A.E."/>
            <person name="Logan J.M."/>
            <person name="Harrison R.A."/>
            <person name="Castoe T.A."/>
            <person name="de Koning A.P."/>
            <person name="Pollock D.D."/>
            <person name="Yandell M."/>
            <person name="Calderon D."/>
            <person name="Renjifo C."/>
            <person name="Currier R.B."/>
            <person name="Salgado D."/>
            <person name="Pla D."/>
            <person name="Sanz L."/>
            <person name="Hyder A.S."/>
            <person name="Ribeiro J.M."/>
            <person name="Arntzen J.W."/>
            <person name="van den Thillart G.E."/>
            <person name="Boetzer M."/>
            <person name="Pirovano W."/>
            <person name="Dirks R.P."/>
            <person name="Spaink H.P."/>
            <person name="Duboule D."/>
            <person name="McGlinn E."/>
            <person name="Kini R.M."/>
            <person name="Richardson M.K."/>
        </authorList>
    </citation>
    <scope>NUCLEOTIDE SEQUENCE</scope>
    <source>
        <tissue evidence="3">Blood</tissue>
    </source>
</reference>
<dbReference type="PANTHER" id="PTHR21331">
    <property type="entry name" value="BRCA1-ASSOCIATED ATM ACTIVATOR 1"/>
    <property type="match status" value="1"/>
</dbReference>
<dbReference type="GO" id="GO:0005737">
    <property type="term" value="C:cytoplasm"/>
    <property type="evidence" value="ECO:0007669"/>
    <property type="project" value="UniProtKB-SubCell"/>
</dbReference>
<dbReference type="Proteomes" id="UP000018936">
    <property type="component" value="Unassembled WGS sequence"/>
</dbReference>
<feature type="non-terminal residue" evidence="3">
    <location>
        <position position="1"/>
    </location>
</feature>
<organism evidence="3 4">
    <name type="scientific">Ophiophagus hannah</name>
    <name type="common">King cobra</name>
    <name type="synonym">Naja hannah</name>
    <dbReference type="NCBI Taxonomy" id="8665"/>
    <lineage>
        <taxon>Eukaryota</taxon>
        <taxon>Metazoa</taxon>
        <taxon>Chordata</taxon>
        <taxon>Craniata</taxon>
        <taxon>Vertebrata</taxon>
        <taxon>Euteleostomi</taxon>
        <taxon>Lepidosauria</taxon>
        <taxon>Squamata</taxon>
        <taxon>Bifurcata</taxon>
        <taxon>Unidentata</taxon>
        <taxon>Episquamata</taxon>
        <taxon>Toxicofera</taxon>
        <taxon>Serpentes</taxon>
        <taxon>Colubroidea</taxon>
        <taxon>Elapidae</taxon>
        <taxon>Elapinae</taxon>
        <taxon>Ophiophagus</taxon>
    </lineage>
</organism>
<evidence type="ECO:0000313" key="3">
    <source>
        <dbReference type="EMBL" id="ETE62105.1"/>
    </source>
</evidence>
<protein>
    <submittedName>
        <fullName evidence="3">BRCA1-associated ATM activator 1</fullName>
    </submittedName>
</protein>
<evidence type="ECO:0000256" key="2">
    <source>
        <dbReference type="ARBA" id="ARBA00022490"/>
    </source>
</evidence>